<dbReference type="FunFam" id="3.30.50.10:FF:000030">
    <property type="entry name" value="Nuclear Hormone Receptor family"/>
    <property type="match status" value="1"/>
</dbReference>
<name>A0A815CVJ8_9BILA</name>
<dbReference type="EMBL" id="CAJOAY010000913">
    <property type="protein sequence ID" value="CAF3759211.1"/>
    <property type="molecule type" value="Genomic_DNA"/>
</dbReference>
<dbReference type="InterPro" id="IPR035500">
    <property type="entry name" value="NHR-like_dom_sf"/>
</dbReference>
<dbReference type="SUPFAM" id="SSF48508">
    <property type="entry name" value="Nuclear receptor ligand-binding domain"/>
    <property type="match status" value="1"/>
</dbReference>
<feature type="domain" description="Nuclear receptor" evidence="10">
    <location>
        <begin position="78"/>
        <end position="153"/>
    </location>
</feature>
<keyword evidence="8" id="KW-0675">Receptor</keyword>
<evidence type="ECO:0000259" key="10">
    <source>
        <dbReference type="PROSITE" id="PS51030"/>
    </source>
</evidence>
<comment type="similarity">
    <text evidence="1">Belongs to the nuclear hormone receptor family.</text>
</comment>
<keyword evidence="6" id="KW-0238">DNA-binding</keyword>
<evidence type="ECO:0000256" key="7">
    <source>
        <dbReference type="ARBA" id="ARBA00023163"/>
    </source>
</evidence>
<keyword evidence="4" id="KW-0862">Zinc</keyword>
<organism evidence="12 14">
    <name type="scientific">Adineta steineri</name>
    <dbReference type="NCBI Taxonomy" id="433720"/>
    <lineage>
        <taxon>Eukaryota</taxon>
        <taxon>Metazoa</taxon>
        <taxon>Spiralia</taxon>
        <taxon>Gnathifera</taxon>
        <taxon>Rotifera</taxon>
        <taxon>Eurotatoria</taxon>
        <taxon>Bdelloidea</taxon>
        <taxon>Adinetida</taxon>
        <taxon>Adinetidae</taxon>
        <taxon>Adineta</taxon>
    </lineage>
</organism>
<dbReference type="EMBL" id="CAJNON010000492">
    <property type="protein sequence ID" value="CAF1288721.1"/>
    <property type="molecule type" value="Genomic_DNA"/>
</dbReference>
<dbReference type="InterPro" id="IPR013088">
    <property type="entry name" value="Znf_NHR/GATA"/>
</dbReference>
<protein>
    <recommendedName>
        <fullName evidence="15">Nuclear receptor</fullName>
    </recommendedName>
</protein>
<gene>
    <name evidence="13" type="ORF">OKA104_LOCUS16147</name>
    <name evidence="12" type="ORF">VCS650_LOCUS30380</name>
</gene>
<dbReference type="Gene3D" id="1.10.565.10">
    <property type="entry name" value="Retinoid X Receptor"/>
    <property type="match status" value="1"/>
</dbReference>
<dbReference type="CDD" id="cd06916">
    <property type="entry name" value="NR_DBD_like"/>
    <property type="match status" value="1"/>
</dbReference>
<reference evidence="12" key="1">
    <citation type="submission" date="2021-02" db="EMBL/GenBank/DDBJ databases">
        <authorList>
            <person name="Nowell W R."/>
        </authorList>
    </citation>
    <scope>NUCLEOTIDE SEQUENCE</scope>
</reference>
<accession>A0A815CVJ8</accession>
<dbReference type="SMART" id="SM00399">
    <property type="entry name" value="ZnF_C4"/>
    <property type="match status" value="1"/>
</dbReference>
<dbReference type="PROSITE" id="PS51030">
    <property type="entry name" value="NUCLEAR_REC_DBD_2"/>
    <property type="match status" value="1"/>
</dbReference>
<keyword evidence="7" id="KW-0804">Transcription</keyword>
<dbReference type="PROSITE" id="PS51843">
    <property type="entry name" value="NR_LBD"/>
    <property type="match status" value="1"/>
</dbReference>
<evidence type="ECO:0000256" key="3">
    <source>
        <dbReference type="ARBA" id="ARBA00022771"/>
    </source>
</evidence>
<dbReference type="GO" id="GO:0008270">
    <property type="term" value="F:zinc ion binding"/>
    <property type="evidence" value="ECO:0007669"/>
    <property type="project" value="UniProtKB-KW"/>
</dbReference>
<keyword evidence="2" id="KW-0479">Metal-binding</keyword>
<dbReference type="InterPro" id="IPR050200">
    <property type="entry name" value="Nuclear_hormone_rcpt_NR3"/>
</dbReference>
<evidence type="ECO:0000256" key="4">
    <source>
        <dbReference type="ARBA" id="ARBA00022833"/>
    </source>
</evidence>
<evidence type="ECO:0000259" key="11">
    <source>
        <dbReference type="PROSITE" id="PS51843"/>
    </source>
</evidence>
<keyword evidence="9" id="KW-0539">Nucleus</keyword>
<evidence type="ECO:0000313" key="14">
    <source>
        <dbReference type="Proteomes" id="UP000663891"/>
    </source>
</evidence>
<evidence type="ECO:0000256" key="8">
    <source>
        <dbReference type="ARBA" id="ARBA00023170"/>
    </source>
</evidence>
<dbReference type="AlphaFoldDB" id="A0A815CVJ8"/>
<sequence>MANISSSPDDDLFKKFKLKYDRTIQLKYESDTQINTSNSNANLPINIDDVQQQNTFFKGIQFSKNDNDNIISSIHNHKKSCSVCNGTATGFHYGLRTCEGCKGFFRRTVQNNKKYRCNKNGLCIIDKSQRNFCQYCRYEKCLSKGMTISTVRCNRTFADIVQSYKYKTQTTEQMNNNSNVVFNKLFDINAFYDFNQTCTLDVSFNHLQSLVNNKNCLTKESIRKTSCLLIDTFINWYRSLPFYSIINLDLNQFILNNCWSSYIILVIFYFLKVNYNDRYFLSYEKYFQRLFSYTQNDILLSLTSQLLDQLMHILKIFFTSNITNIEFFLLNFLLIFQSDQLNDTTLDSMDEIYMKILYTYEINTFQVKQSCRYNKLLDLSKQIRLLTQILITHEHFYLPFLLIPN</sequence>
<evidence type="ECO:0000256" key="1">
    <source>
        <dbReference type="ARBA" id="ARBA00005993"/>
    </source>
</evidence>
<dbReference type="Pfam" id="PF00105">
    <property type="entry name" value="zf-C4"/>
    <property type="match status" value="1"/>
</dbReference>
<dbReference type="SUPFAM" id="SSF57716">
    <property type="entry name" value="Glucocorticoid receptor-like (DNA-binding domain)"/>
    <property type="match status" value="1"/>
</dbReference>
<dbReference type="Gene3D" id="3.30.50.10">
    <property type="entry name" value="Erythroid Transcription Factor GATA-1, subunit A"/>
    <property type="match status" value="1"/>
</dbReference>
<dbReference type="PANTHER" id="PTHR48092">
    <property type="entry name" value="KNIRPS-RELATED PROTEIN-RELATED"/>
    <property type="match status" value="1"/>
</dbReference>
<comment type="caution">
    <text evidence="12">The sequence shown here is derived from an EMBL/GenBank/DDBJ whole genome shotgun (WGS) entry which is preliminary data.</text>
</comment>
<evidence type="ECO:0000256" key="5">
    <source>
        <dbReference type="ARBA" id="ARBA00023015"/>
    </source>
</evidence>
<dbReference type="GO" id="GO:0043565">
    <property type="term" value="F:sequence-specific DNA binding"/>
    <property type="evidence" value="ECO:0007669"/>
    <property type="project" value="InterPro"/>
</dbReference>
<dbReference type="Proteomes" id="UP000663881">
    <property type="component" value="Unassembled WGS sequence"/>
</dbReference>
<dbReference type="GO" id="GO:0003700">
    <property type="term" value="F:DNA-binding transcription factor activity"/>
    <property type="evidence" value="ECO:0007669"/>
    <property type="project" value="InterPro"/>
</dbReference>
<keyword evidence="5" id="KW-0805">Transcription regulation</keyword>
<evidence type="ECO:0000313" key="13">
    <source>
        <dbReference type="EMBL" id="CAF3759211.1"/>
    </source>
</evidence>
<evidence type="ECO:0000313" key="12">
    <source>
        <dbReference type="EMBL" id="CAF1288721.1"/>
    </source>
</evidence>
<dbReference type="OrthoDB" id="10006908at2759"/>
<keyword evidence="3" id="KW-0863">Zinc-finger</keyword>
<dbReference type="InterPro" id="IPR000536">
    <property type="entry name" value="Nucl_hrmn_rcpt_lig-bd"/>
</dbReference>
<evidence type="ECO:0000256" key="9">
    <source>
        <dbReference type="ARBA" id="ARBA00023242"/>
    </source>
</evidence>
<dbReference type="InterPro" id="IPR001628">
    <property type="entry name" value="Znf_hrmn_rcpt"/>
</dbReference>
<proteinExistence type="inferred from homology"/>
<evidence type="ECO:0008006" key="15">
    <source>
        <dbReference type="Google" id="ProtNLM"/>
    </source>
</evidence>
<feature type="domain" description="NR LBD" evidence="11">
    <location>
        <begin position="170"/>
        <end position="405"/>
    </location>
</feature>
<evidence type="ECO:0000256" key="2">
    <source>
        <dbReference type="ARBA" id="ARBA00022723"/>
    </source>
</evidence>
<evidence type="ECO:0000256" key="6">
    <source>
        <dbReference type="ARBA" id="ARBA00023125"/>
    </source>
</evidence>
<dbReference type="PRINTS" id="PR00047">
    <property type="entry name" value="STROIDFINGER"/>
</dbReference>
<dbReference type="Proteomes" id="UP000663891">
    <property type="component" value="Unassembled WGS sequence"/>
</dbReference>